<dbReference type="PROSITE" id="PS01152">
    <property type="entry name" value="HESB"/>
    <property type="match status" value="1"/>
</dbReference>
<dbReference type="NCBIfam" id="TIGR00049">
    <property type="entry name" value="iron-sulfur cluster assembly accessory protein"/>
    <property type="match status" value="1"/>
</dbReference>
<keyword evidence="3" id="KW-1185">Reference proteome</keyword>
<proteinExistence type="predicted"/>
<gene>
    <name evidence="2" type="ORF">IQ266_06310</name>
</gene>
<dbReference type="Gene3D" id="2.60.300.12">
    <property type="entry name" value="HesB-like domain"/>
    <property type="match status" value="1"/>
</dbReference>
<dbReference type="PANTHER" id="PTHR43011">
    <property type="entry name" value="IRON-SULFUR CLUSTER ASSEMBLY 2 HOMOLOG, MITOCHONDRIAL"/>
    <property type="match status" value="1"/>
</dbReference>
<evidence type="ECO:0000259" key="1">
    <source>
        <dbReference type="Pfam" id="PF01521"/>
    </source>
</evidence>
<organism evidence="2 3">
    <name type="scientific">Romeriopsis navalis LEGE 11480</name>
    <dbReference type="NCBI Taxonomy" id="2777977"/>
    <lineage>
        <taxon>Bacteria</taxon>
        <taxon>Bacillati</taxon>
        <taxon>Cyanobacteriota</taxon>
        <taxon>Cyanophyceae</taxon>
        <taxon>Leptolyngbyales</taxon>
        <taxon>Leptolyngbyaceae</taxon>
        <taxon>Romeriopsis</taxon>
        <taxon>Romeriopsis navalis</taxon>
    </lineage>
</organism>
<name>A0A928Z3J9_9CYAN</name>
<dbReference type="InterPro" id="IPR017870">
    <property type="entry name" value="FeS_cluster_insertion_CS"/>
</dbReference>
<evidence type="ECO:0000313" key="3">
    <source>
        <dbReference type="Proteomes" id="UP000625316"/>
    </source>
</evidence>
<dbReference type="AlphaFoldDB" id="A0A928Z3J9"/>
<dbReference type="Proteomes" id="UP000625316">
    <property type="component" value="Unassembled WGS sequence"/>
</dbReference>
<sequence>MIQFSDSAIAEIQRIQTKQSSNNSHFRLAVIQDGCAGLAYDLKFDPQIQADDQHFTIQDLSIVVDANSAAQIQGIAIDYTEDLMGGGFQFSNPQAQRSCSCGMSFSMSTDNTDEWQVDCGL</sequence>
<dbReference type="GO" id="GO:0051539">
    <property type="term" value="F:4 iron, 4 sulfur cluster binding"/>
    <property type="evidence" value="ECO:0007669"/>
    <property type="project" value="TreeGrafter"/>
</dbReference>
<evidence type="ECO:0000313" key="2">
    <source>
        <dbReference type="EMBL" id="MBE9029375.1"/>
    </source>
</evidence>
<accession>A0A928Z3J9</accession>
<dbReference type="InterPro" id="IPR000361">
    <property type="entry name" value="ATAP_core_dom"/>
</dbReference>
<dbReference type="RefSeq" id="WP_264324194.1">
    <property type="nucleotide sequence ID" value="NZ_JADEXQ010000015.1"/>
</dbReference>
<reference evidence="2" key="1">
    <citation type="submission" date="2020-10" db="EMBL/GenBank/DDBJ databases">
        <authorList>
            <person name="Castelo-Branco R."/>
            <person name="Eusebio N."/>
            <person name="Adriana R."/>
            <person name="Vieira A."/>
            <person name="Brugerolle De Fraissinette N."/>
            <person name="Rezende De Castro R."/>
            <person name="Schneider M.P."/>
            <person name="Vasconcelos V."/>
            <person name="Leao P.N."/>
        </authorList>
    </citation>
    <scope>NUCLEOTIDE SEQUENCE</scope>
    <source>
        <strain evidence="2">LEGE 11480</strain>
    </source>
</reference>
<dbReference type="EMBL" id="JADEXQ010000015">
    <property type="protein sequence ID" value="MBE9029375.1"/>
    <property type="molecule type" value="Genomic_DNA"/>
</dbReference>
<protein>
    <submittedName>
        <fullName evidence="2">Iron-sulfur cluster assembly accessory protein</fullName>
    </submittedName>
</protein>
<comment type="caution">
    <text evidence="2">The sequence shown here is derived from an EMBL/GenBank/DDBJ whole genome shotgun (WGS) entry which is preliminary data.</text>
</comment>
<dbReference type="GO" id="GO:0051537">
    <property type="term" value="F:2 iron, 2 sulfur cluster binding"/>
    <property type="evidence" value="ECO:0007669"/>
    <property type="project" value="TreeGrafter"/>
</dbReference>
<dbReference type="SUPFAM" id="SSF89360">
    <property type="entry name" value="HesB-like domain"/>
    <property type="match status" value="1"/>
</dbReference>
<dbReference type="GO" id="GO:0016226">
    <property type="term" value="P:iron-sulfur cluster assembly"/>
    <property type="evidence" value="ECO:0007669"/>
    <property type="project" value="InterPro"/>
</dbReference>
<dbReference type="InterPro" id="IPR035903">
    <property type="entry name" value="HesB-like_dom_sf"/>
</dbReference>
<dbReference type="PANTHER" id="PTHR43011:SF1">
    <property type="entry name" value="IRON-SULFUR CLUSTER ASSEMBLY 2 HOMOLOG, MITOCHONDRIAL"/>
    <property type="match status" value="1"/>
</dbReference>
<dbReference type="InterPro" id="IPR016092">
    <property type="entry name" value="ATAP"/>
</dbReference>
<dbReference type="Pfam" id="PF01521">
    <property type="entry name" value="Fe-S_biosyn"/>
    <property type="match status" value="1"/>
</dbReference>
<feature type="domain" description="Core" evidence="1">
    <location>
        <begin position="2"/>
        <end position="102"/>
    </location>
</feature>
<dbReference type="GO" id="GO:0005506">
    <property type="term" value="F:iron ion binding"/>
    <property type="evidence" value="ECO:0007669"/>
    <property type="project" value="TreeGrafter"/>
</dbReference>